<dbReference type="AlphaFoldDB" id="A0A8J7SUR5"/>
<evidence type="ECO:0000313" key="2">
    <source>
        <dbReference type="Proteomes" id="UP000619033"/>
    </source>
</evidence>
<dbReference type="Proteomes" id="UP000619033">
    <property type="component" value="Unassembled WGS sequence"/>
</dbReference>
<reference evidence="1" key="1">
    <citation type="submission" date="2021-01" db="EMBL/GenBank/DDBJ databases">
        <title>Genome seq and assembly of Tabrizicola sp. KVB23.</title>
        <authorList>
            <person name="Chhetri G."/>
        </authorList>
    </citation>
    <scope>NUCLEOTIDE SEQUENCE</scope>
    <source>
        <strain evidence="1">KVB23</strain>
    </source>
</reference>
<dbReference type="InterPro" id="IPR021146">
    <property type="entry name" value="Phage_gp6-like_head-tail"/>
</dbReference>
<organism evidence="1 2">
    <name type="scientific">Fuscibacter oryzae</name>
    <dbReference type="NCBI Taxonomy" id="2803939"/>
    <lineage>
        <taxon>Bacteria</taxon>
        <taxon>Pseudomonadati</taxon>
        <taxon>Pseudomonadota</taxon>
        <taxon>Alphaproteobacteria</taxon>
        <taxon>Rhodobacterales</taxon>
        <taxon>Paracoccaceae</taxon>
        <taxon>Fuscibacter</taxon>
    </lineage>
</organism>
<dbReference type="InterPro" id="IPR011738">
    <property type="entry name" value="Phage_CHP"/>
</dbReference>
<sequence length="103" mass="11397">MTIVTPDDLSTQLNLPEEIKAIDFDLLARKVAAAQAYLESILGYKVEDRFGGVDQDPVPPPLKEATCQLAAHWYENREAAGEGAKVIPFGVSEIVDAYRDWSF</sequence>
<dbReference type="CDD" id="cd08054">
    <property type="entry name" value="gp6"/>
    <property type="match status" value="1"/>
</dbReference>
<protein>
    <submittedName>
        <fullName evidence="1">Phage gp6-like head-tail connector protein</fullName>
    </submittedName>
</protein>
<dbReference type="Gene3D" id="1.10.3230.30">
    <property type="entry name" value="Phage gp6-like head-tail connector protein"/>
    <property type="match status" value="1"/>
</dbReference>
<keyword evidence="2" id="KW-1185">Reference proteome</keyword>
<proteinExistence type="predicted"/>
<evidence type="ECO:0000313" key="1">
    <source>
        <dbReference type="EMBL" id="MBL4928787.1"/>
    </source>
</evidence>
<dbReference type="NCBIfam" id="TIGR02215">
    <property type="entry name" value="phage_chp_gp8"/>
    <property type="match status" value="1"/>
</dbReference>
<dbReference type="Pfam" id="PF05135">
    <property type="entry name" value="Phage_connect_1"/>
    <property type="match status" value="1"/>
</dbReference>
<comment type="caution">
    <text evidence="1">The sequence shown here is derived from an EMBL/GenBank/DDBJ whole genome shotgun (WGS) entry which is preliminary data.</text>
</comment>
<dbReference type="RefSeq" id="WP_202661124.1">
    <property type="nucleotide sequence ID" value="NZ_JAESVP010000005.1"/>
</dbReference>
<dbReference type="EMBL" id="JAESVP010000005">
    <property type="protein sequence ID" value="MBL4928787.1"/>
    <property type="molecule type" value="Genomic_DNA"/>
</dbReference>
<name>A0A8J7SUR5_9RHOB</name>
<gene>
    <name evidence="1" type="ORF">JI744_11785</name>
</gene>
<dbReference type="NCBIfam" id="TIGR01560">
    <property type="entry name" value="put_DNA_pack"/>
    <property type="match status" value="1"/>
</dbReference>
<dbReference type="InterPro" id="IPR006450">
    <property type="entry name" value="Phage_HK97_gp6-like"/>
</dbReference>
<accession>A0A8J7SUR5</accession>